<comment type="caution">
    <text evidence="9">The sequence shown here is derived from an EMBL/GenBank/DDBJ whole genome shotgun (WGS) entry which is preliminary data.</text>
</comment>
<keyword evidence="4" id="KW-0460">Magnesium</keyword>
<dbReference type="InterPro" id="IPR050747">
    <property type="entry name" value="Mitochondrial_chaperone_BCS1"/>
</dbReference>
<feature type="region of interest" description="Disordered" evidence="5">
    <location>
        <begin position="329"/>
        <end position="365"/>
    </location>
</feature>
<keyword evidence="6" id="KW-0472">Membrane</keyword>
<dbReference type="EMBL" id="BPVZ01000011">
    <property type="protein sequence ID" value="GKU97052.1"/>
    <property type="molecule type" value="Genomic_DNA"/>
</dbReference>
<proteinExistence type="predicted"/>
<dbReference type="InterPro" id="IPR003959">
    <property type="entry name" value="ATPase_AAA_core"/>
</dbReference>
<dbReference type="Proteomes" id="UP001054252">
    <property type="component" value="Unassembled WGS sequence"/>
</dbReference>
<evidence type="ECO:0000256" key="2">
    <source>
        <dbReference type="ARBA" id="ARBA00022801"/>
    </source>
</evidence>
<evidence type="ECO:0000256" key="4">
    <source>
        <dbReference type="ARBA" id="ARBA00022842"/>
    </source>
</evidence>
<organism evidence="9 10">
    <name type="scientific">Rubroshorea leprosula</name>
    <dbReference type="NCBI Taxonomy" id="152421"/>
    <lineage>
        <taxon>Eukaryota</taxon>
        <taxon>Viridiplantae</taxon>
        <taxon>Streptophyta</taxon>
        <taxon>Embryophyta</taxon>
        <taxon>Tracheophyta</taxon>
        <taxon>Spermatophyta</taxon>
        <taxon>Magnoliopsida</taxon>
        <taxon>eudicotyledons</taxon>
        <taxon>Gunneridae</taxon>
        <taxon>Pentapetalae</taxon>
        <taxon>rosids</taxon>
        <taxon>malvids</taxon>
        <taxon>Malvales</taxon>
        <taxon>Dipterocarpaceae</taxon>
        <taxon>Rubroshorea</taxon>
    </lineage>
</organism>
<dbReference type="GO" id="GO:0005524">
    <property type="term" value="F:ATP binding"/>
    <property type="evidence" value="ECO:0007669"/>
    <property type="project" value="UniProtKB-KW"/>
</dbReference>
<feature type="transmembrane region" description="Helical" evidence="6">
    <location>
        <begin position="7"/>
        <end position="25"/>
    </location>
</feature>
<evidence type="ECO:0000256" key="6">
    <source>
        <dbReference type="SAM" id="Phobius"/>
    </source>
</evidence>
<feature type="domain" description="ATPase AAA-type core" evidence="7">
    <location>
        <begin position="247"/>
        <end position="306"/>
    </location>
</feature>
<dbReference type="InterPro" id="IPR027417">
    <property type="entry name" value="P-loop_NTPase"/>
</dbReference>
<dbReference type="AlphaFoldDB" id="A0AAV5IGV5"/>
<evidence type="ECO:0000256" key="3">
    <source>
        <dbReference type="ARBA" id="ARBA00022840"/>
    </source>
</evidence>
<gene>
    <name evidence="9" type="ORF">SLEP1_g10235</name>
</gene>
<dbReference type="Pfam" id="PF14363">
    <property type="entry name" value="AAA_assoc"/>
    <property type="match status" value="1"/>
</dbReference>
<keyword evidence="6" id="KW-1133">Transmembrane helix</keyword>
<reference evidence="9 10" key="1">
    <citation type="journal article" date="2021" name="Commun. Biol.">
        <title>The genome of Shorea leprosula (Dipterocarpaceae) highlights the ecological relevance of drought in aseasonal tropical rainforests.</title>
        <authorList>
            <person name="Ng K.K.S."/>
            <person name="Kobayashi M.J."/>
            <person name="Fawcett J.A."/>
            <person name="Hatakeyama M."/>
            <person name="Paape T."/>
            <person name="Ng C.H."/>
            <person name="Ang C.C."/>
            <person name="Tnah L.H."/>
            <person name="Lee C.T."/>
            <person name="Nishiyama T."/>
            <person name="Sese J."/>
            <person name="O'Brien M.J."/>
            <person name="Copetti D."/>
            <person name="Mohd Noor M.I."/>
            <person name="Ong R.C."/>
            <person name="Putra M."/>
            <person name="Sireger I.Z."/>
            <person name="Indrioko S."/>
            <person name="Kosugi Y."/>
            <person name="Izuno A."/>
            <person name="Isagi Y."/>
            <person name="Lee S.L."/>
            <person name="Shimizu K.K."/>
        </authorList>
    </citation>
    <scope>NUCLEOTIDE SEQUENCE [LARGE SCALE GENOMIC DNA]</scope>
    <source>
        <strain evidence="9">214</strain>
    </source>
</reference>
<keyword evidence="10" id="KW-1185">Reference proteome</keyword>
<evidence type="ECO:0000313" key="9">
    <source>
        <dbReference type="EMBL" id="GKU97052.1"/>
    </source>
</evidence>
<sequence>MMAIGEMWSYLGSATASFMFIYAITQQYFPLHFKNYIETYVQMFVSFVYPYIQITFDEFTGERMKCSEAFSAVRIYLKDKSSASAKRLKADVVKDSQSVVLSMDYNEQVTEEFQGVKIWWTSSKTSPSKQISLSIYPSSDERRHYQLKFHKRHRKLITESYISHVLEEGKTIAARNRQRKLYTNNPSDKWYGYKRRKWSEVDFEHPSSFDTLAMETKKKEQIKKDLIAFSKGKGYYVKIGKAWKRGYLLYGPPGTGKSSMIAAMANLLNYDVYDLELTTIKDNTELKRLLIDTSNKSIIVIEDIDYEEDADTCLKNLIEALMESKEKARKKAEEEAQLKEEKEKEEQCAKEKVGEDATTTKGIGV</sequence>
<feature type="domain" description="AAA-type ATPase N-terminal" evidence="8">
    <location>
        <begin position="29"/>
        <end position="123"/>
    </location>
</feature>
<dbReference type="PANTHER" id="PTHR23070">
    <property type="entry name" value="BCS1 AAA-TYPE ATPASE"/>
    <property type="match status" value="1"/>
</dbReference>
<name>A0AAV5IGV5_9ROSI</name>
<keyword evidence="2" id="KW-0378">Hydrolase</keyword>
<accession>A0AAV5IGV5</accession>
<feature type="compositionally biased region" description="Basic and acidic residues" evidence="5">
    <location>
        <begin position="329"/>
        <end position="355"/>
    </location>
</feature>
<dbReference type="GO" id="GO:0016887">
    <property type="term" value="F:ATP hydrolysis activity"/>
    <property type="evidence" value="ECO:0007669"/>
    <property type="project" value="InterPro"/>
</dbReference>
<evidence type="ECO:0000313" key="10">
    <source>
        <dbReference type="Proteomes" id="UP001054252"/>
    </source>
</evidence>
<comment type="cofactor">
    <cofactor evidence="1">
        <name>Mg(2+)</name>
        <dbReference type="ChEBI" id="CHEBI:18420"/>
    </cofactor>
</comment>
<keyword evidence="3" id="KW-0067">ATP-binding</keyword>
<protein>
    <submittedName>
        <fullName evidence="9">Uncharacterized protein</fullName>
    </submittedName>
</protein>
<dbReference type="SUPFAM" id="SSF52540">
    <property type="entry name" value="P-loop containing nucleoside triphosphate hydrolases"/>
    <property type="match status" value="1"/>
</dbReference>
<keyword evidence="6" id="KW-0812">Transmembrane</keyword>
<evidence type="ECO:0000256" key="1">
    <source>
        <dbReference type="ARBA" id="ARBA00001946"/>
    </source>
</evidence>
<keyword evidence="3" id="KW-0547">Nucleotide-binding</keyword>
<dbReference type="Pfam" id="PF00004">
    <property type="entry name" value="AAA"/>
    <property type="match status" value="1"/>
</dbReference>
<evidence type="ECO:0000259" key="8">
    <source>
        <dbReference type="Pfam" id="PF14363"/>
    </source>
</evidence>
<dbReference type="Gene3D" id="3.40.50.300">
    <property type="entry name" value="P-loop containing nucleotide triphosphate hydrolases"/>
    <property type="match status" value="1"/>
</dbReference>
<evidence type="ECO:0000256" key="5">
    <source>
        <dbReference type="SAM" id="MobiDB-lite"/>
    </source>
</evidence>
<evidence type="ECO:0000259" key="7">
    <source>
        <dbReference type="Pfam" id="PF00004"/>
    </source>
</evidence>
<dbReference type="InterPro" id="IPR025753">
    <property type="entry name" value="AAA_N_dom"/>
</dbReference>